<keyword evidence="5 9" id="KW-0560">Oxidoreductase</keyword>
<dbReference type="GO" id="GO:0050660">
    <property type="term" value="F:flavin adenine dinucleotide binding"/>
    <property type="evidence" value="ECO:0007669"/>
    <property type="project" value="TreeGrafter"/>
</dbReference>
<evidence type="ECO:0000256" key="8">
    <source>
        <dbReference type="ARBA" id="ARBA00048864"/>
    </source>
</evidence>
<evidence type="ECO:0000256" key="10">
    <source>
        <dbReference type="SAM" id="SignalP"/>
    </source>
</evidence>
<reference evidence="12" key="1">
    <citation type="journal article" date="2021" name="Mol. Ecol. Resour.">
        <title>Apolygus lucorum genome provides insights into omnivorousness and mesophyll feeding.</title>
        <authorList>
            <person name="Liu Y."/>
            <person name="Liu H."/>
            <person name="Wang H."/>
            <person name="Huang T."/>
            <person name="Liu B."/>
            <person name="Yang B."/>
            <person name="Yin L."/>
            <person name="Li B."/>
            <person name="Zhang Y."/>
            <person name="Zhang S."/>
            <person name="Jiang F."/>
            <person name="Zhang X."/>
            <person name="Ren Y."/>
            <person name="Wang B."/>
            <person name="Wang S."/>
            <person name="Lu Y."/>
            <person name="Wu K."/>
            <person name="Fan W."/>
            <person name="Wang G."/>
        </authorList>
    </citation>
    <scope>NUCLEOTIDE SEQUENCE</scope>
    <source>
        <strain evidence="12">12Hb</strain>
    </source>
</reference>
<accession>A0A8S9X0J4</accession>
<keyword evidence="7" id="KW-1015">Disulfide bond</keyword>
<evidence type="ECO:0000256" key="3">
    <source>
        <dbReference type="ARBA" id="ARBA00022630"/>
    </source>
</evidence>
<evidence type="ECO:0000256" key="7">
    <source>
        <dbReference type="ARBA" id="ARBA00023157"/>
    </source>
</evidence>
<evidence type="ECO:0000256" key="2">
    <source>
        <dbReference type="ARBA" id="ARBA00004569"/>
    </source>
</evidence>
<evidence type="ECO:0000256" key="9">
    <source>
        <dbReference type="RuleBase" id="RU371123"/>
    </source>
</evidence>
<comment type="cofactor">
    <cofactor evidence="1 9">
        <name>FAD</name>
        <dbReference type="ChEBI" id="CHEBI:57692"/>
    </cofactor>
</comment>
<comment type="subcellular location">
    <subcellularLocation>
        <location evidence="2">Mitochondrion intermembrane space</location>
    </subcellularLocation>
</comment>
<evidence type="ECO:0000256" key="6">
    <source>
        <dbReference type="ARBA" id="ARBA00023128"/>
    </source>
</evidence>
<evidence type="ECO:0000313" key="13">
    <source>
        <dbReference type="Proteomes" id="UP000466442"/>
    </source>
</evidence>
<keyword evidence="3 9" id="KW-0285">Flavoprotein</keyword>
<gene>
    <name evidence="12" type="ORF">GE061_002918</name>
</gene>
<dbReference type="Proteomes" id="UP000466442">
    <property type="component" value="Unassembled WGS sequence"/>
</dbReference>
<dbReference type="InterPro" id="IPR017905">
    <property type="entry name" value="ERV/ALR_sulphydryl_oxidase"/>
</dbReference>
<proteinExistence type="predicted"/>
<evidence type="ECO:0000256" key="1">
    <source>
        <dbReference type="ARBA" id="ARBA00001974"/>
    </source>
</evidence>
<feature type="domain" description="ERV/ALR sulfhydryl oxidase" evidence="11">
    <location>
        <begin position="90"/>
        <end position="190"/>
    </location>
</feature>
<evidence type="ECO:0000259" key="11">
    <source>
        <dbReference type="PROSITE" id="PS51324"/>
    </source>
</evidence>
<dbReference type="GO" id="GO:0016971">
    <property type="term" value="F:flavin-dependent sulfhydryl oxidase activity"/>
    <property type="evidence" value="ECO:0007669"/>
    <property type="project" value="InterPro"/>
</dbReference>
<dbReference type="EC" id="1.8.3.2" evidence="9"/>
<name>A0A8S9X0J4_APOLU</name>
<dbReference type="FunFam" id="1.20.120.310:FF:000003">
    <property type="entry name" value="Sulfhydryl oxidase"/>
    <property type="match status" value="1"/>
</dbReference>
<comment type="catalytic activity">
    <reaction evidence="8 9">
        <text>2 R'C(R)SH + O2 = R'C(R)S-S(R)CR' + H2O2</text>
        <dbReference type="Rhea" id="RHEA:17357"/>
        <dbReference type="ChEBI" id="CHEBI:15379"/>
        <dbReference type="ChEBI" id="CHEBI:16240"/>
        <dbReference type="ChEBI" id="CHEBI:16520"/>
        <dbReference type="ChEBI" id="CHEBI:17412"/>
        <dbReference type="EC" id="1.8.3.2"/>
    </reaction>
</comment>
<dbReference type="EMBL" id="WIXP02000011">
    <property type="protein sequence ID" value="KAF6202522.1"/>
    <property type="molecule type" value="Genomic_DNA"/>
</dbReference>
<dbReference type="PANTHER" id="PTHR12645">
    <property type="entry name" value="ALR/ERV"/>
    <property type="match status" value="1"/>
</dbReference>
<evidence type="ECO:0000256" key="5">
    <source>
        <dbReference type="ARBA" id="ARBA00023002"/>
    </source>
</evidence>
<dbReference type="PANTHER" id="PTHR12645:SF0">
    <property type="entry name" value="FAD-LINKED SULFHYDRYL OXIDASE ALR"/>
    <property type="match status" value="1"/>
</dbReference>
<protein>
    <recommendedName>
        <fullName evidence="9">Sulfhydryl oxidase</fullName>
        <ecNumber evidence="9">1.8.3.2</ecNumber>
    </recommendedName>
</protein>
<dbReference type="GO" id="GO:0005758">
    <property type="term" value="C:mitochondrial intermembrane space"/>
    <property type="evidence" value="ECO:0007669"/>
    <property type="project" value="UniProtKB-SubCell"/>
</dbReference>
<dbReference type="OrthoDB" id="17199at2759"/>
<comment type="caution">
    <text evidence="12">The sequence shown here is derived from an EMBL/GenBank/DDBJ whole genome shotgun (WGS) entry which is preliminary data.</text>
</comment>
<keyword evidence="6" id="KW-0496">Mitochondrion</keyword>
<evidence type="ECO:0000256" key="4">
    <source>
        <dbReference type="ARBA" id="ARBA00022827"/>
    </source>
</evidence>
<dbReference type="Gene3D" id="1.20.120.310">
    <property type="entry name" value="ERV/ALR sulfhydryl oxidase domain"/>
    <property type="match status" value="1"/>
</dbReference>
<feature type="chain" id="PRO_5035932195" description="Sulfhydryl oxidase" evidence="10">
    <location>
        <begin position="24"/>
        <end position="200"/>
    </location>
</feature>
<organism evidence="12 13">
    <name type="scientific">Apolygus lucorum</name>
    <name type="common">Small green plant bug</name>
    <name type="synonym">Lygocoris lucorum</name>
    <dbReference type="NCBI Taxonomy" id="248454"/>
    <lineage>
        <taxon>Eukaryota</taxon>
        <taxon>Metazoa</taxon>
        <taxon>Ecdysozoa</taxon>
        <taxon>Arthropoda</taxon>
        <taxon>Hexapoda</taxon>
        <taxon>Insecta</taxon>
        <taxon>Pterygota</taxon>
        <taxon>Neoptera</taxon>
        <taxon>Paraneoptera</taxon>
        <taxon>Hemiptera</taxon>
        <taxon>Heteroptera</taxon>
        <taxon>Panheteroptera</taxon>
        <taxon>Cimicomorpha</taxon>
        <taxon>Miridae</taxon>
        <taxon>Mirini</taxon>
        <taxon>Apolygus</taxon>
    </lineage>
</organism>
<dbReference type="SUPFAM" id="SSF69000">
    <property type="entry name" value="FAD-dependent thiol oxidase"/>
    <property type="match status" value="1"/>
</dbReference>
<feature type="signal peptide" evidence="10">
    <location>
        <begin position="1"/>
        <end position="23"/>
    </location>
</feature>
<keyword evidence="13" id="KW-1185">Reference proteome</keyword>
<keyword evidence="4 9" id="KW-0274">FAD</keyword>
<dbReference type="AlphaFoldDB" id="A0A8S9X0J4"/>
<dbReference type="InterPro" id="IPR036774">
    <property type="entry name" value="ERV/ALR_sulphydryl_oxid_sf"/>
</dbReference>
<keyword evidence="10" id="KW-0732">Signal</keyword>
<dbReference type="InterPro" id="IPR039799">
    <property type="entry name" value="ALR/ERV"/>
</dbReference>
<dbReference type="Pfam" id="PF04777">
    <property type="entry name" value="Evr1_Alr"/>
    <property type="match status" value="1"/>
</dbReference>
<sequence length="200" mass="23463">MVVFGIFFTWFHLLLIHHVCVRAAYEDYSFLKNRKLVGPLRRMDQKTASKKPAAPCRACTDFKDWAKGKGVNIPEGGLSNDQKHNNDRECPLDKEELGKNTWSFLHTMAAYYPDEPSEKQKCQMKSFFRNFAMFYPCHICAEHFQEDIKLIPPEVSNADDLSKWLCFMHNRVNLRLGKEEFDCSRVRERWKDGWKDGSCD</sequence>
<evidence type="ECO:0000313" key="12">
    <source>
        <dbReference type="EMBL" id="KAF6202522.1"/>
    </source>
</evidence>
<dbReference type="PROSITE" id="PS51324">
    <property type="entry name" value="ERV_ALR"/>
    <property type="match status" value="1"/>
</dbReference>